<reference evidence="1 2" key="1">
    <citation type="submission" date="2005-09" db="EMBL/GenBank/DDBJ databases">
        <authorList>
            <person name="Mural R.J."/>
            <person name="Li P.W."/>
            <person name="Adams M.D."/>
            <person name="Amanatides P.G."/>
            <person name="Baden-Tillson H."/>
            <person name="Barnstead M."/>
            <person name="Chin S.H."/>
            <person name="Dew I."/>
            <person name="Evans C.A."/>
            <person name="Ferriera S."/>
            <person name="Flanigan M."/>
            <person name="Fosler C."/>
            <person name="Glodek A."/>
            <person name="Gu Z."/>
            <person name="Holt R.A."/>
            <person name="Jennings D."/>
            <person name="Kraft C.L."/>
            <person name="Lu F."/>
            <person name="Nguyen T."/>
            <person name="Nusskern D.R."/>
            <person name="Pfannkoch C.M."/>
            <person name="Sitter C."/>
            <person name="Sutton G.G."/>
            <person name="Venter J.C."/>
            <person name="Wang Z."/>
            <person name="Woodage T."/>
            <person name="Zheng X.H."/>
            <person name="Zhong F."/>
        </authorList>
    </citation>
    <scope>NUCLEOTIDE SEQUENCE [LARGE SCALE GENOMIC DNA]</scope>
    <source>
        <strain>BN</strain>
        <strain evidence="2">Sprague-Dawley</strain>
    </source>
</reference>
<sequence length="34" mass="3741">MPGRMIMKIKGFGYGILSSFSRTVSACMLPCFLP</sequence>
<name>A6IV76_RAT</name>
<organism evidence="1 2">
    <name type="scientific">Rattus norvegicus</name>
    <name type="common">Rat</name>
    <dbReference type="NCBI Taxonomy" id="10116"/>
    <lineage>
        <taxon>Eukaryota</taxon>
        <taxon>Metazoa</taxon>
        <taxon>Chordata</taxon>
        <taxon>Craniata</taxon>
        <taxon>Vertebrata</taxon>
        <taxon>Euteleostomi</taxon>
        <taxon>Mammalia</taxon>
        <taxon>Eutheria</taxon>
        <taxon>Euarchontoglires</taxon>
        <taxon>Glires</taxon>
        <taxon>Rodentia</taxon>
        <taxon>Myomorpha</taxon>
        <taxon>Muroidea</taxon>
        <taxon>Muridae</taxon>
        <taxon>Murinae</taxon>
        <taxon>Rattus</taxon>
    </lineage>
</organism>
<proteinExistence type="predicted"/>
<dbReference type="AlphaFoldDB" id="A6IV76"/>
<evidence type="ECO:0000313" key="2">
    <source>
        <dbReference type="Proteomes" id="UP000234681"/>
    </source>
</evidence>
<protein>
    <submittedName>
        <fullName evidence="1">RCG38067</fullName>
    </submittedName>
</protein>
<dbReference type="EMBL" id="CH473969">
    <property type="protein sequence ID" value="EDM07104.1"/>
    <property type="molecule type" value="Genomic_DNA"/>
</dbReference>
<accession>A6IV76</accession>
<dbReference type="Proteomes" id="UP000234681">
    <property type="component" value="Chromosome X"/>
</dbReference>
<evidence type="ECO:0000313" key="1">
    <source>
        <dbReference type="EMBL" id="EDM07104.1"/>
    </source>
</evidence>
<gene>
    <name evidence="1" type="ORF">rCG_38067</name>
</gene>